<dbReference type="InterPro" id="IPR013783">
    <property type="entry name" value="Ig-like_fold"/>
</dbReference>
<evidence type="ECO:0000313" key="5">
    <source>
        <dbReference type="Proteomes" id="UP000283210"/>
    </source>
</evidence>
<dbReference type="InterPro" id="IPR003961">
    <property type="entry name" value="FN3_dom"/>
</dbReference>
<feature type="compositionally biased region" description="Low complexity" evidence="1">
    <location>
        <begin position="468"/>
        <end position="480"/>
    </location>
</feature>
<dbReference type="InterPro" id="IPR015373">
    <property type="entry name" value="Interferon/interleukin_rcp_dom"/>
</dbReference>
<keyword evidence="5" id="KW-1185">Reference proteome</keyword>
<feature type="region of interest" description="Disordered" evidence="1">
    <location>
        <begin position="500"/>
        <end position="544"/>
    </location>
</feature>
<evidence type="ECO:0000259" key="3">
    <source>
        <dbReference type="Pfam" id="PF09294"/>
    </source>
</evidence>
<dbReference type="SUPFAM" id="SSF49265">
    <property type="entry name" value="Fibronectin type III"/>
    <property type="match status" value="2"/>
</dbReference>
<feature type="domain" description="Fibronectin type-III" evidence="2">
    <location>
        <begin position="149"/>
        <end position="247"/>
    </location>
</feature>
<dbReference type="InterPro" id="IPR050650">
    <property type="entry name" value="Type-II_Cytokine-TF_Rcpt"/>
</dbReference>
<accession>A0A437C572</accession>
<dbReference type="Proteomes" id="UP000283210">
    <property type="component" value="Chromosome 21"/>
</dbReference>
<gene>
    <name evidence="4" type="ORF">OJAV_G00202640</name>
</gene>
<dbReference type="OrthoDB" id="8947665at2759"/>
<dbReference type="EMBL" id="CM012457">
    <property type="protein sequence ID" value="RVE57796.1"/>
    <property type="molecule type" value="Genomic_DNA"/>
</dbReference>
<feature type="compositionally biased region" description="Basic and acidic residues" evidence="1">
    <location>
        <begin position="569"/>
        <end position="578"/>
    </location>
</feature>
<proteinExistence type="predicted"/>
<sequence>MWTRIRTLTLAWELHAGRCSTADGRAAAPPGGHPQQDNCTRGAFRTLPPGSADSIRHAQLFDVVKFCFSGGSSSESHSRPRASLRIIWLFWVLVAVPDQSRSSCCPGRTLRVRRVLQARAPPEASRCSDRPGVRGLRTGPRMEPRTSFLLFLFCLARIPGSAPVFLPAPVNLSVDSRNFFPTLRWDPGPGTPAGTEYTVFKRVNTKPFKQLPRPTHQTSVVLKLNASKMFRMFRFRVAANFNGSRSAESEVSFDPYTDNEVGPLKLTLSECGTCLRVNISLPEVDRHSGVKDVQKFYDFIFKVFWRKGQQGKVEEMTTPNKTVTLDNLRGGVEYCVQADISSINPKKTIPSAWSCAFTGPAENETGSGGAGVSPVVTSLIPLFILSAMVLSGLHYTGFLCDLKARRPSALKTRPAKAVFTPDKTFLDPVSIAPHVTQQKLQLLRASLTSSEDEEEEGVEPLYMDRVPELSSGENSELESCGGSGEGREAAENVFKSLKASAEEEEVHEDDEDGTEADEEEGGIAGTSSQTGVQEEEEERRIPEIFSNVNLVSVVLASLTAGDEDEEEERKDFLKHLSRDGSGTPSEDQVCVLLLQPAEGEEEEEEGSRAHGAMQSEEEEEEEEFSEYLRHG</sequence>
<feature type="region of interest" description="Disordered" evidence="1">
    <location>
        <begin position="558"/>
        <end position="631"/>
    </location>
</feature>
<feature type="domain" description="Interferon/interleukin receptor" evidence="3">
    <location>
        <begin position="261"/>
        <end position="358"/>
    </location>
</feature>
<dbReference type="InterPro" id="IPR036116">
    <property type="entry name" value="FN3_sf"/>
</dbReference>
<dbReference type="Pfam" id="PF09294">
    <property type="entry name" value="Interfer-bind"/>
    <property type="match status" value="1"/>
</dbReference>
<feature type="region of interest" description="Disordered" evidence="1">
    <location>
        <begin position="446"/>
        <end position="488"/>
    </location>
</feature>
<dbReference type="Gene3D" id="2.60.40.10">
    <property type="entry name" value="Immunoglobulins"/>
    <property type="match status" value="1"/>
</dbReference>
<reference evidence="4 5" key="2">
    <citation type="submission" date="2019-01" db="EMBL/GenBank/DDBJ databases">
        <title>A chromosome length genome reference of the Java medaka (oryzias javanicus).</title>
        <authorList>
            <person name="Herpin A."/>
            <person name="Takehana Y."/>
            <person name="Naruse K."/>
            <person name="Ansai S."/>
            <person name="Kawaguchi M."/>
        </authorList>
    </citation>
    <scope>NUCLEOTIDE SEQUENCE [LARGE SCALE GENOMIC DNA]</scope>
    <source>
        <strain evidence="4">RS831</strain>
        <tissue evidence="4">Whole body</tissue>
    </source>
</reference>
<dbReference type="GO" id="GO:0005886">
    <property type="term" value="C:plasma membrane"/>
    <property type="evidence" value="ECO:0007669"/>
    <property type="project" value="TreeGrafter"/>
</dbReference>
<dbReference type="GO" id="GO:0004896">
    <property type="term" value="F:cytokine receptor activity"/>
    <property type="evidence" value="ECO:0007669"/>
    <property type="project" value="TreeGrafter"/>
</dbReference>
<organism evidence="4 5">
    <name type="scientific">Oryzias javanicus</name>
    <name type="common">Javanese ricefish</name>
    <name type="synonym">Aplocheilus javanicus</name>
    <dbReference type="NCBI Taxonomy" id="123683"/>
    <lineage>
        <taxon>Eukaryota</taxon>
        <taxon>Metazoa</taxon>
        <taxon>Chordata</taxon>
        <taxon>Craniata</taxon>
        <taxon>Vertebrata</taxon>
        <taxon>Euteleostomi</taxon>
        <taxon>Actinopterygii</taxon>
        <taxon>Neopterygii</taxon>
        <taxon>Teleostei</taxon>
        <taxon>Neoteleostei</taxon>
        <taxon>Acanthomorphata</taxon>
        <taxon>Ovalentaria</taxon>
        <taxon>Atherinomorphae</taxon>
        <taxon>Beloniformes</taxon>
        <taxon>Adrianichthyidae</taxon>
        <taxon>Oryziinae</taxon>
        <taxon>Oryzias</taxon>
    </lineage>
</organism>
<feature type="compositionally biased region" description="Acidic residues" evidence="1">
    <location>
        <begin position="615"/>
        <end position="625"/>
    </location>
</feature>
<reference evidence="4 5" key="1">
    <citation type="submission" date="2018-11" db="EMBL/GenBank/DDBJ databases">
        <authorList>
            <person name="Lopez-Roques C."/>
            <person name="Donnadieu C."/>
            <person name="Bouchez O."/>
            <person name="Klopp C."/>
            <person name="Cabau C."/>
            <person name="Zahm M."/>
        </authorList>
    </citation>
    <scope>NUCLEOTIDE SEQUENCE [LARGE SCALE GENOMIC DNA]</scope>
    <source>
        <strain evidence="4">RS831</strain>
        <tissue evidence="4">Whole body</tissue>
    </source>
</reference>
<evidence type="ECO:0000256" key="1">
    <source>
        <dbReference type="SAM" id="MobiDB-lite"/>
    </source>
</evidence>
<evidence type="ECO:0008006" key="6">
    <source>
        <dbReference type="Google" id="ProtNLM"/>
    </source>
</evidence>
<dbReference type="AlphaFoldDB" id="A0A437C572"/>
<evidence type="ECO:0000259" key="2">
    <source>
        <dbReference type="Pfam" id="PF01108"/>
    </source>
</evidence>
<feature type="compositionally biased region" description="Acidic residues" evidence="1">
    <location>
        <begin position="502"/>
        <end position="521"/>
    </location>
</feature>
<dbReference type="Pfam" id="PF01108">
    <property type="entry name" value="Tissue_fac"/>
    <property type="match status" value="1"/>
</dbReference>
<protein>
    <recommendedName>
        <fullName evidence="6">Fibronectin type-III domain-containing protein</fullName>
    </recommendedName>
</protein>
<dbReference type="PANTHER" id="PTHR20859">
    <property type="entry name" value="INTERFERON/INTERLEUKIN RECEPTOR"/>
    <property type="match status" value="1"/>
</dbReference>
<dbReference type="PANTHER" id="PTHR20859:SF53">
    <property type="entry name" value="INTERLEUKIN-22 RECEPTOR SUBUNIT ALPHA-1"/>
    <property type="match status" value="1"/>
</dbReference>
<name>A0A437C572_ORYJA</name>
<evidence type="ECO:0000313" key="4">
    <source>
        <dbReference type="EMBL" id="RVE57796.1"/>
    </source>
</evidence>